<dbReference type="PROSITE" id="PS50060">
    <property type="entry name" value="MAM_2"/>
    <property type="match status" value="3"/>
</dbReference>
<feature type="compositionally biased region" description="Polar residues" evidence="4">
    <location>
        <begin position="1553"/>
        <end position="1575"/>
    </location>
</feature>
<dbReference type="InterPro" id="IPR025615">
    <property type="entry name" value="TILa_dom"/>
</dbReference>
<dbReference type="CDD" id="cd06263">
    <property type="entry name" value="MAM"/>
    <property type="match status" value="3"/>
</dbReference>
<feature type="region of interest" description="Disordered" evidence="4">
    <location>
        <begin position="1248"/>
        <end position="1316"/>
    </location>
</feature>
<name>A0A6P7L1B4_BETSP</name>
<feature type="region of interest" description="Disordered" evidence="4">
    <location>
        <begin position="1775"/>
        <end position="1806"/>
    </location>
</feature>
<protein>
    <submittedName>
        <fullName evidence="9">Zonadhesin isoform X1</fullName>
    </submittedName>
</protein>
<feature type="domain" description="MAM" evidence="6">
    <location>
        <begin position="895"/>
        <end position="1052"/>
    </location>
</feature>
<dbReference type="GeneID" id="114844000"/>
<evidence type="ECO:0000256" key="4">
    <source>
        <dbReference type="SAM" id="MobiDB-lite"/>
    </source>
</evidence>
<dbReference type="SUPFAM" id="SSF57567">
    <property type="entry name" value="Serine protease inhibitors"/>
    <property type="match status" value="2"/>
</dbReference>
<evidence type="ECO:0000259" key="6">
    <source>
        <dbReference type="PROSITE" id="PS50060"/>
    </source>
</evidence>
<feature type="domain" description="MAM" evidence="6">
    <location>
        <begin position="1354"/>
        <end position="1511"/>
    </location>
</feature>
<keyword evidence="8" id="KW-1185">Reference proteome</keyword>
<sequence>MVGGIHKDFLVAVALLFFTQTQTQCRAENEMLVTLPDWRTNSGYVTQCSYDRNTDSICDWTRRQEITEDITVDILESGPLGVEDEACLEFWYRAPAAANGSEHRALLKSSAGLVEIWTSPANPRNVWSQVFVPLNVTEPATQVVLEERSTDEQVTYRQIGVRRGFCGPQCESNTELWTDESTHCLCSAGHLSCSPSRCPEGHVCGPQRGGSSETSASGTCTIHAHTECSTFDGVLFRFMAPCTYVLAKTCSPAEGLPPFSVEVVYEQSGNSSVTTVQQVSVSTRAFRLSLLNEETHRVVVNGVWKKLPLNLRGGAVNIKGNPAAVLLGTDFGLSVSFDNAGAVHVTLPSSYADKVCGLCGNFNHFKGDDLRQHDGTVDRDGPTPAESGQTPQATSSCDTALVPHQCDPLQEAQYASESHCGALLSNNGPFAECQSVLAAKSYFRGCVLSMCTTHGDPAVLCETLQAYADICQKAGVNVTRWRNSTFCSLQCGVNSHYNPCADGCPEVCSSMDIVGSCGSCEERCECESGFKLSGGKCVPSEDCGCWYSEKYYEKGAAFVKGECVQQCLCMGNNDVQCTSMQCAHDEVCKVEDGERGCFAFTRATCSVYGDPHYITYDGMVYDFQGGCSYTLTTTCGGESSVQFTIIGHNVHPPLQNFTRSKLEAVTLQVEGLHLTLNQSGEVYLNSSSVQLPFTAQGTFGSVMISLKNNYIAMETTFGLQMVIDGKNRLFLQVDEHYKYELCGLCGTYSGYQGDDFVTPGGENASEAFEFANSWRVLDNKECTAYPNDPRACDIDQEDEAFNQCYALLGDAFRPCHELIHPSIYISSCVYDYCATNGEQNTLCESLKSYAAACQVAGVELPPWQAGTACAEPATTATPPTASPTTPTPDHTFCPINCDFEKNLCGWQQLIQDSFDWTQRSGPTPSNLTGPNVDHTTGEGFYLYIEGNDATYGDPARLLSSVCNYNGPLCFHFWYHMYGSATAMALNIYLLKSNKATKVWSTVDNQGPEWHPGYVEISVSGPFEVILEGIRGSNDQSDVALDDISIHFGSCSDNFPGLISQTDRPFTTADVLPSYPVCGLDCSFDNNLCSWNQMITDAFDWTWQSGSTPTEMTGPLDDHTGGGHYLYIEASSVTHGDTARIISTECSDSGPQCLQFWYHMYGSADTMGLHVYLYQDRVATAVWRKRNDQGNMWHLAQVDITTTGAFQIIFEGRRGSTDLSDVAIDDIRLYRGVCSDLISDFTTQPHQNATTAESVSAPSTVTPQTPVINATTRPPVEATTITENDTSTSLQTQEPDQNSTSTEGVSVPSTATPETPVITVTPQTPVINATRLPHVEATTNINNDWTTSLYSVCTMDCDFEQDLCEWSQTPTDAFDWTRQRGSTPTTMTGPSSDHTTGSGHYLYIEASSVTHGDTARIISTECSDSGPQCLQFWYHMYGSADTMGLHVYLYQDRVANAVWRKRNDQGNMWHLAQVDITTTGAFQVIFEGRRGSTDLSDVAIDDIRLYRGVCSDLISDFTTQPHQNATTAESVSATSTVTPQTPGINATTPPPVEATTNTENDTSTPLQTAQTPKPGQNITATQLDVAANMGNNSSLLLHTAPSCPENSHYATCIPVCSATCAHLNGPPGCSNSDTCTPGCVCDNGFVQKSQVCVPVEQCGCVDSSGSTHRFSEVWYTNRCSQKCECEKDDGVGKVDCADKDKCDGSAVCLQDHKWDFYCQATDFSECSIKENHKYKTFDKVKHGFRGELSYVLVQTKNLPHNVPHVYIEVSFTRSAEDDDDSQRRGGSSSEEDHSLKESESEEREGEHELRQLKIRVYNHTVAFQNNWRLVVDGKITNTPVSPTSGLNIQRHSSHFYLKTDFGLSVEFDGHSSATIVLSHIYKRKVGGLCGNFDGHQWNDQMKPDGTRASGVQEFGQSWQV</sequence>
<evidence type="ECO:0000259" key="7">
    <source>
        <dbReference type="PROSITE" id="PS51233"/>
    </source>
</evidence>
<dbReference type="Proteomes" id="UP000515150">
    <property type="component" value="Chromosome 17"/>
</dbReference>
<feature type="region of interest" description="Disordered" evidence="4">
    <location>
        <begin position="370"/>
        <end position="396"/>
    </location>
</feature>
<dbReference type="PANTHER" id="PTHR11339">
    <property type="entry name" value="EXTRACELLULAR MATRIX GLYCOPROTEIN RELATED"/>
    <property type="match status" value="1"/>
</dbReference>
<dbReference type="Gene3D" id="2.60.120.200">
    <property type="match status" value="3"/>
</dbReference>
<evidence type="ECO:0000256" key="1">
    <source>
        <dbReference type="ARBA" id="ARBA00022737"/>
    </source>
</evidence>
<dbReference type="SMART" id="SM00216">
    <property type="entry name" value="VWD"/>
    <property type="match status" value="3"/>
</dbReference>
<dbReference type="GO" id="GO:0016020">
    <property type="term" value="C:membrane"/>
    <property type="evidence" value="ECO:0007669"/>
    <property type="project" value="InterPro"/>
</dbReference>
<keyword evidence="2" id="KW-1015">Disulfide bond</keyword>
<feature type="signal peptide" evidence="5">
    <location>
        <begin position="1"/>
        <end position="27"/>
    </location>
</feature>
<dbReference type="Pfam" id="PF00629">
    <property type="entry name" value="MAM"/>
    <property type="match status" value="3"/>
</dbReference>
<dbReference type="SUPFAM" id="SSF49899">
    <property type="entry name" value="Concanavalin A-like lectins/glucanases"/>
    <property type="match status" value="3"/>
</dbReference>
<feature type="region of interest" description="Disordered" evidence="4">
    <location>
        <begin position="1520"/>
        <end position="1575"/>
    </location>
</feature>
<dbReference type="SMART" id="SM00832">
    <property type="entry name" value="C8"/>
    <property type="match status" value="2"/>
</dbReference>
<feature type="domain" description="VWFD" evidence="7">
    <location>
        <begin position="218"/>
        <end position="398"/>
    </location>
</feature>
<reference evidence="9" key="1">
    <citation type="submission" date="2025-08" db="UniProtKB">
        <authorList>
            <consortium name="RefSeq"/>
        </authorList>
    </citation>
    <scope>IDENTIFICATION</scope>
</reference>
<evidence type="ECO:0000256" key="5">
    <source>
        <dbReference type="SAM" id="SignalP"/>
    </source>
</evidence>
<dbReference type="InterPro" id="IPR014853">
    <property type="entry name" value="VWF/SSPO/ZAN-like_Cys-rich_dom"/>
</dbReference>
<proteinExistence type="predicted"/>
<feature type="compositionally biased region" description="Low complexity" evidence="4">
    <location>
        <begin position="1524"/>
        <end position="1537"/>
    </location>
</feature>
<feature type="domain" description="VWFD" evidence="7">
    <location>
        <begin position="1723"/>
        <end position="1919"/>
    </location>
</feature>
<feature type="chain" id="PRO_5027925293" evidence="5">
    <location>
        <begin position="28"/>
        <end position="1919"/>
    </location>
</feature>
<keyword evidence="1" id="KW-0677">Repeat</keyword>
<feature type="compositionally biased region" description="Basic and acidic residues" evidence="4">
    <location>
        <begin position="1789"/>
        <end position="1806"/>
    </location>
</feature>
<dbReference type="InterPro" id="IPR050780">
    <property type="entry name" value="Mucin_vWF_Thrombospondin_sf"/>
</dbReference>
<keyword evidence="5" id="KW-0732">Signal</keyword>
<dbReference type="SMART" id="SM00137">
    <property type="entry name" value="MAM"/>
    <property type="match status" value="3"/>
</dbReference>
<dbReference type="Pfam" id="PF01826">
    <property type="entry name" value="TIL"/>
    <property type="match status" value="2"/>
</dbReference>
<dbReference type="KEGG" id="bspl:114844000"/>
<gene>
    <name evidence="9" type="primary">LOC114844000</name>
</gene>
<dbReference type="PANTHER" id="PTHR11339:SF374">
    <property type="entry name" value="ZONADHESIN"/>
    <property type="match status" value="1"/>
</dbReference>
<evidence type="ECO:0000256" key="2">
    <source>
        <dbReference type="ARBA" id="ARBA00023157"/>
    </source>
</evidence>
<feature type="domain" description="MAM" evidence="6">
    <location>
        <begin position="1079"/>
        <end position="1235"/>
    </location>
</feature>
<dbReference type="PROSITE" id="PS51233">
    <property type="entry name" value="VWFD"/>
    <property type="match status" value="3"/>
</dbReference>
<dbReference type="Pfam" id="PF00094">
    <property type="entry name" value="VWD"/>
    <property type="match status" value="4"/>
</dbReference>
<dbReference type="CDD" id="cd19941">
    <property type="entry name" value="TIL"/>
    <property type="match status" value="2"/>
</dbReference>
<feature type="compositionally biased region" description="Basic and acidic residues" evidence="4">
    <location>
        <begin position="370"/>
        <end position="381"/>
    </location>
</feature>
<dbReference type="InterPro" id="IPR000998">
    <property type="entry name" value="MAM_dom"/>
</dbReference>
<dbReference type="FunFam" id="2.60.120.200:FF:000128">
    <property type="entry name" value="enteropeptidase isoform X2"/>
    <property type="match status" value="2"/>
</dbReference>
<evidence type="ECO:0000313" key="9">
    <source>
        <dbReference type="RefSeq" id="XP_028986819.1"/>
    </source>
</evidence>
<dbReference type="InterPro" id="IPR013320">
    <property type="entry name" value="ConA-like_dom_sf"/>
</dbReference>
<dbReference type="GO" id="GO:0031012">
    <property type="term" value="C:extracellular matrix"/>
    <property type="evidence" value="ECO:0007669"/>
    <property type="project" value="TreeGrafter"/>
</dbReference>
<dbReference type="Pfam" id="PF12714">
    <property type="entry name" value="TILa"/>
    <property type="match status" value="1"/>
</dbReference>
<feature type="domain" description="VWFD" evidence="7">
    <location>
        <begin position="603"/>
        <end position="783"/>
    </location>
</feature>
<feature type="compositionally biased region" description="Low complexity" evidence="4">
    <location>
        <begin position="1380"/>
        <end position="1391"/>
    </location>
</feature>
<dbReference type="InterPro" id="IPR002919">
    <property type="entry name" value="TIL_dom"/>
</dbReference>
<feature type="compositionally biased region" description="Polar residues" evidence="4">
    <location>
        <begin position="386"/>
        <end position="396"/>
    </location>
</feature>
<dbReference type="InterPro" id="IPR036084">
    <property type="entry name" value="Ser_inhib-like_sf"/>
</dbReference>
<accession>A0A6P7L1B4</accession>
<dbReference type="OrthoDB" id="5945029at2759"/>
<dbReference type="PRINTS" id="PR00020">
    <property type="entry name" value="MAMDOMAIN"/>
</dbReference>
<evidence type="ECO:0000256" key="3">
    <source>
        <dbReference type="ARBA" id="ARBA00023180"/>
    </source>
</evidence>
<dbReference type="Gene3D" id="2.10.25.10">
    <property type="entry name" value="Laminin"/>
    <property type="match status" value="2"/>
</dbReference>
<dbReference type="Pfam" id="PF08742">
    <property type="entry name" value="C8"/>
    <property type="match status" value="2"/>
</dbReference>
<organism evidence="8 9">
    <name type="scientific">Betta splendens</name>
    <name type="common">Siamese fighting fish</name>
    <dbReference type="NCBI Taxonomy" id="158456"/>
    <lineage>
        <taxon>Eukaryota</taxon>
        <taxon>Metazoa</taxon>
        <taxon>Chordata</taxon>
        <taxon>Craniata</taxon>
        <taxon>Vertebrata</taxon>
        <taxon>Euteleostomi</taxon>
        <taxon>Actinopterygii</taxon>
        <taxon>Neopterygii</taxon>
        <taxon>Teleostei</taxon>
        <taxon>Neoteleostei</taxon>
        <taxon>Acanthomorphata</taxon>
        <taxon>Anabantaria</taxon>
        <taxon>Anabantiformes</taxon>
        <taxon>Anabantoidei</taxon>
        <taxon>Osphronemidae</taxon>
        <taxon>Betta</taxon>
    </lineage>
</organism>
<dbReference type="InterPro" id="IPR001846">
    <property type="entry name" value="VWF_type-D"/>
</dbReference>
<dbReference type="RefSeq" id="XP_028986819.1">
    <property type="nucleotide sequence ID" value="XM_029130986.3"/>
</dbReference>
<dbReference type="InParanoid" id="A0A6P7L1B4"/>
<feature type="compositionally biased region" description="Polar residues" evidence="4">
    <location>
        <begin position="1278"/>
        <end position="1308"/>
    </location>
</feature>
<evidence type="ECO:0000313" key="8">
    <source>
        <dbReference type="Proteomes" id="UP000515150"/>
    </source>
</evidence>
<keyword evidence="3" id="KW-0325">Glycoprotein</keyword>
<feature type="compositionally biased region" description="Polar residues" evidence="4">
    <location>
        <begin position="1248"/>
        <end position="1271"/>
    </location>
</feature>
<feature type="region of interest" description="Disordered" evidence="4">
    <location>
        <begin position="1374"/>
        <end position="1394"/>
    </location>
</feature>
<dbReference type="GO" id="GO:0005615">
    <property type="term" value="C:extracellular space"/>
    <property type="evidence" value="ECO:0007669"/>
    <property type="project" value="TreeGrafter"/>
</dbReference>